<dbReference type="InterPro" id="IPR051044">
    <property type="entry name" value="MAG_DAG_Lipase"/>
</dbReference>
<dbReference type="PANTHER" id="PTHR11614">
    <property type="entry name" value="PHOSPHOLIPASE-RELATED"/>
    <property type="match status" value="1"/>
</dbReference>
<keyword evidence="2" id="KW-0378">Hydrolase</keyword>
<organism evidence="2 3">
    <name type="scientific">Dillenia turbinata</name>
    <dbReference type="NCBI Taxonomy" id="194707"/>
    <lineage>
        <taxon>Eukaryota</taxon>
        <taxon>Viridiplantae</taxon>
        <taxon>Streptophyta</taxon>
        <taxon>Embryophyta</taxon>
        <taxon>Tracheophyta</taxon>
        <taxon>Spermatophyta</taxon>
        <taxon>Magnoliopsida</taxon>
        <taxon>eudicotyledons</taxon>
        <taxon>Gunneridae</taxon>
        <taxon>Pentapetalae</taxon>
        <taxon>Dilleniales</taxon>
        <taxon>Dilleniaceae</taxon>
        <taxon>Dillenia</taxon>
    </lineage>
</organism>
<proteinExistence type="predicted"/>
<dbReference type="InterPro" id="IPR022742">
    <property type="entry name" value="Hydrolase_4"/>
</dbReference>
<dbReference type="Pfam" id="PF12146">
    <property type="entry name" value="Hydrolase_4"/>
    <property type="match status" value="1"/>
</dbReference>
<dbReference type="InterPro" id="IPR000073">
    <property type="entry name" value="AB_hydrolase_1"/>
</dbReference>
<accession>A0AAN8VDZ2</accession>
<dbReference type="Gene3D" id="3.40.50.1820">
    <property type="entry name" value="alpha/beta hydrolase"/>
    <property type="match status" value="1"/>
</dbReference>
<evidence type="ECO:0000259" key="1">
    <source>
        <dbReference type="Pfam" id="PF12146"/>
    </source>
</evidence>
<keyword evidence="2" id="KW-0031">Aminopeptidase</keyword>
<reference evidence="2 3" key="1">
    <citation type="submission" date="2023-12" db="EMBL/GenBank/DDBJ databases">
        <title>A high-quality genome assembly for Dillenia turbinata (Dilleniales).</title>
        <authorList>
            <person name="Chanderbali A."/>
        </authorList>
    </citation>
    <scope>NUCLEOTIDE SEQUENCE [LARGE SCALE GENOMIC DNA]</scope>
    <source>
        <strain evidence="2">LSX21</strain>
        <tissue evidence="2">Leaf</tissue>
    </source>
</reference>
<evidence type="ECO:0000313" key="3">
    <source>
        <dbReference type="Proteomes" id="UP001370490"/>
    </source>
</evidence>
<name>A0AAN8VDZ2_9MAGN</name>
<comment type="caution">
    <text evidence="2">The sequence shown here is derived from an EMBL/GenBank/DDBJ whole genome shotgun (WGS) entry which is preliminary data.</text>
</comment>
<keyword evidence="3" id="KW-1185">Reference proteome</keyword>
<dbReference type="EMBL" id="JBAMMX010000010">
    <property type="protein sequence ID" value="KAK6932515.1"/>
    <property type="molecule type" value="Genomic_DNA"/>
</dbReference>
<dbReference type="Proteomes" id="UP001370490">
    <property type="component" value="Unassembled WGS sequence"/>
</dbReference>
<dbReference type="InterPro" id="IPR029058">
    <property type="entry name" value="AB_hydrolase_fold"/>
</dbReference>
<dbReference type="AlphaFoldDB" id="A0AAN8VDZ2"/>
<sequence>MEEELLHYWGNTSETDHYKSQGIHCIQSYYTSPRGLSLFTRLWLPLAAPPRGLICMVHGYGNDVSWTFQATPIYLAQMGFASCALDLEGHGKSDGVRAFVPNVDFVVNDCFNYFCSVKERKDFENLPCFLYGESMGGAICLLIHFLDTNKLFSGAILVSPMCKISDNVRPRWPIPQILTFFAKFFPVLPIVPTADLLDKSVKVAEKKVVAVKNPMRYTGKPRLGTVLELLRITDYLNGRLCDVSIPFIVLHGKADAVTDPEVSKALYEAAKSEDKQIKIYDGMLHSLLFGETDDNIEMVRKDIVDWLNDRCKMGN</sequence>
<dbReference type="GO" id="GO:0004177">
    <property type="term" value="F:aminopeptidase activity"/>
    <property type="evidence" value="ECO:0007669"/>
    <property type="project" value="UniProtKB-KW"/>
</dbReference>
<evidence type="ECO:0000313" key="2">
    <source>
        <dbReference type="EMBL" id="KAK6932515.1"/>
    </source>
</evidence>
<keyword evidence="2" id="KW-0645">Protease</keyword>
<gene>
    <name evidence="2" type="ORF">RJ641_002139</name>
</gene>
<dbReference type="PRINTS" id="PR00111">
    <property type="entry name" value="ABHYDROLASE"/>
</dbReference>
<dbReference type="FunFam" id="3.40.50.1820:FF:000036">
    <property type="entry name" value="Alpha/beta-Hydrolases superfamily protein"/>
    <property type="match status" value="1"/>
</dbReference>
<feature type="domain" description="Serine aminopeptidase S33" evidence="1">
    <location>
        <begin position="49"/>
        <end position="291"/>
    </location>
</feature>
<dbReference type="SUPFAM" id="SSF53474">
    <property type="entry name" value="alpha/beta-Hydrolases"/>
    <property type="match status" value="1"/>
</dbReference>
<protein>
    <submittedName>
        <fullName evidence="2">Serine aminopeptidase, S33</fullName>
    </submittedName>
</protein>